<evidence type="ECO:0000313" key="7">
    <source>
        <dbReference type="Proteomes" id="UP001212602"/>
    </source>
</evidence>
<dbReference type="Pfam" id="PF24859">
    <property type="entry name" value="FdhE_central"/>
    <property type="match status" value="1"/>
</dbReference>
<dbReference type="InterPro" id="IPR056797">
    <property type="entry name" value="FdhE_central"/>
</dbReference>
<dbReference type="InterPro" id="IPR056774">
    <property type="entry name" value="FdhE_N"/>
</dbReference>
<dbReference type="InterPro" id="IPR024064">
    <property type="entry name" value="FdhE-like_sf"/>
</dbReference>
<dbReference type="Gene3D" id="3.90.1670.10">
    <property type="entry name" value="FdhE-like domain"/>
    <property type="match status" value="1"/>
</dbReference>
<comment type="caution">
    <text evidence="6">The sequence shown here is derived from an EMBL/GenBank/DDBJ whole genome shotgun (WGS) entry which is preliminary data.</text>
</comment>
<evidence type="ECO:0000259" key="4">
    <source>
        <dbReference type="Pfam" id="PF24859"/>
    </source>
</evidence>
<dbReference type="InterPro" id="IPR056796">
    <property type="entry name" value="FdhE_C"/>
</dbReference>
<dbReference type="InterPro" id="IPR006452">
    <property type="entry name" value="Formate_DH_accessory"/>
</dbReference>
<dbReference type="GO" id="GO:0051604">
    <property type="term" value="P:protein maturation"/>
    <property type="evidence" value="ECO:0007669"/>
    <property type="project" value="TreeGrafter"/>
</dbReference>
<reference evidence="6" key="1">
    <citation type="submission" date="2023-01" db="EMBL/GenBank/DDBJ databases">
        <title>Xenophilus mangrovi sp. nov., isolated from soil of Mangrove nature reserve.</title>
        <authorList>
            <person name="Xu S."/>
            <person name="Liu Z."/>
            <person name="Xu Y."/>
        </authorList>
    </citation>
    <scope>NUCLEOTIDE SEQUENCE</scope>
    <source>
        <strain evidence="6">YW8</strain>
    </source>
</reference>
<comment type="subcellular location">
    <subcellularLocation>
        <location evidence="2">Cytoplasm</location>
    </subcellularLocation>
</comment>
<dbReference type="AlphaFoldDB" id="A0AAE3N6V2"/>
<name>A0AAE3N6V2_9BURK</name>
<dbReference type="Pfam" id="PF04216">
    <property type="entry name" value="FdhE_N"/>
    <property type="match status" value="1"/>
</dbReference>
<dbReference type="EMBL" id="JAQIPB010000003">
    <property type="protein sequence ID" value="MDA7416665.1"/>
    <property type="molecule type" value="Genomic_DNA"/>
</dbReference>
<evidence type="ECO:0000313" key="6">
    <source>
        <dbReference type="EMBL" id="MDA7416665.1"/>
    </source>
</evidence>
<dbReference type="SUPFAM" id="SSF144020">
    <property type="entry name" value="FdhE-like"/>
    <property type="match status" value="1"/>
</dbReference>
<protein>
    <recommendedName>
        <fullName evidence="2">Protein FdhE homolog</fullName>
    </recommendedName>
</protein>
<keyword evidence="1 2" id="KW-0963">Cytoplasm</keyword>
<keyword evidence="7" id="KW-1185">Reference proteome</keyword>
<evidence type="ECO:0000259" key="5">
    <source>
        <dbReference type="Pfam" id="PF24860"/>
    </source>
</evidence>
<gene>
    <name evidence="2 6" type="primary">fdhE</name>
    <name evidence="6" type="ORF">PGB34_09845</name>
</gene>
<proteinExistence type="inferred from homology"/>
<evidence type="ECO:0000256" key="2">
    <source>
        <dbReference type="HAMAP-Rule" id="MF_00611"/>
    </source>
</evidence>
<dbReference type="Pfam" id="PF24860">
    <property type="entry name" value="FdhE_C"/>
    <property type="match status" value="1"/>
</dbReference>
<dbReference type="PANTHER" id="PTHR37689">
    <property type="entry name" value="PROTEIN FDHE"/>
    <property type="match status" value="1"/>
</dbReference>
<evidence type="ECO:0000259" key="3">
    <source>
        <dbReference type="Pfam" id="PF04216"/>
    </source>
</evidence>
<accession>A0AAE3N6V2</accession>
<sequence>MQRILQPGDIEALDRVSFPRVRLPQPATLFQERAARLAQLAQDSPIADYLRFAARVVQAQHQLALKAPAADAPSEEAVQRAGASGMPLLPASEPLPEGWQQTLRELLALLGADAAVPAPLAPVMAQLAARDDTALNSLARQVLAENVAREDIATAPLLMAALQVVFVQRAAAVGAHQAPYTEPATICPVCGSAPVASVVRIGGNIAGHRYLHCGLCATEWHMVRVKCSHCESTRGVRYQGAEDAQGKIGEVVQAETCTECHTYRKIVSQEKDPYAEPLADDLASLTLDLLMGETEFSRASGNPLLVIEKPLAV</sequence>
<dbReference type="RefSeq" id="WP_271427902.1">
    <property type="nucleotide sequence ID" value="NZ_JAQIPB010000003.1"/>
</dbReference>
<dbReference type="HAMAP" id="MF_00611">
    <property type="entry name" value="FdeH"/>
    <property type="match status" value="1"/>
</dbReference>
<dbReference type="Proteomes" id="UP001212602">
    <property type="component" value="Unassembled WGS sequence"/>
</dbReference>
<evidence type="ECO:0000256" key="1">
    <source>
        <dbReference type="ARBA" id="ARBA00022490"/>
    </source>
</evidence>
<dbReference type="PANTHER" id="PTHR37689:SF1">
    <property type="entry name" value="PROTEIN FDHE"/>
    <property type="match status" value="1"/>
</dbReference>
<feature type="domain" description="FdhE central" evidence="4">
    <location>
        <begin position="186"/>
        <end position="224"/>
    </location>
</feature>
<dbReference type="GO" id="GO:0008199">
    <property type="term" value="F:ferric iron binding"/>
    <property type="evidence" value="ECO:0007669"/>
    <property type="project" value="TreeGrafter"/>
</dbReference>
<organism evidence="6 7">
    <name type="scientific">Xenophilus arseniciresistens</name>
    <dbReference type="NCBI Taxonomy" id="1283306"/>
    <lineage>
        <taxon>Bacteria</taxon>
        <taxon>Pseudomonadati</taxon>
        <taxon>Pseudomonadota</taxon>
        <taxon>Betaproteobacteria</taxon>
        <taxon>Burkholderiales</taxon>
        <taxon>Comamonadaceae</taxon>
        <taxon>Xenophilus</taxon>
    </lineage>
</organism>
<comment type="similarity">
    <text evidence="2">Belongs to the FdhE family.</text>
</comment>
<dbReference type="PIRSF" id="PIRSF018296">
    <property type="entry name" value="Format_dh_formtn"/>
    <property type="match status" value="1"/>
</dbReference>
<dbReference type="GO" id="GO:0005829">
    <property type="term" value="C:cytosol"/>
    <property type="evidence" value="ECO:0007669"/>
    <property type="project" value="TreeGrafter"/>
</dbReference>
<dbReference type="NCBIfam" id="TIGR01562">
    <property type="entry name" value="FdhE"/>
    <property type="match status" value="1"/>
</dbReference>
<comment type="function">
    <text evidence="2">Necessary for formate dehydrogenase activity.</text>
</comment>
<feature type="domain" description="FdhE N-terminal" evidence="3">
    <location>
        <begin position="18"/>
        <end position="180"/>
    </location>
</feature>
<dbReference type="CDD" id="cd16341">
    <property type="entry name" value="FdhE"/>
    <property type="match status" value="1"/>
</dbReference>
<feature type="domain" description="FdhE C-terminal" evidence="5">
    <location>
        <begin position="225"/>
        <end position="305"/>
    </location>
</feature>